<proteinExistence type="predicted"/>
<keyword evidence="3" id="KW-0472">Membrane</keyword>
<dbReference type="Gene3D" id="1.10.10.1320">
    <property type="entry name" value="Anti-sigma factor, zinc-finger domain"/>
    <property type="match status" value="1"/>
</dbReference>
<feature type="transmembrane region" description="Helical" evidence="3">
    <location>
        <begin position="101"/>
        <end position="125"/>
    </location>
</feature>
<keyword evidence="6" id="KW-1185">Reference proteome</keyword>
<evidence type="ECO:0000313" key="6">
    <source>
        <dbReference type="Proteomes" id="UP001151002"/>
    </source>
</evidence>
<dbReference type="Proteomes" id="UP001151002">
    <property type="component" value="Unassembled WGS sequence"/>
</dbReference>
<organism evidence="5 6">
    <name type="scientific">Paractinoplanes pyxinae</name>
    <dbReference type="NCBI Taxonomy" id="2997416"/>
    <lineage>
        <taxon>Bacteria</taxon>
        <taxon>Bacillati</taxon>
        <taxon>Actinomycetota</taxon>
        <taxon>Actinomycetes</taxon>
        <taxon>Micromonosporales</taxon>
        <taxon>Micromonosporaceae</taxon>
        <taxon>Paractinoplanes</taxon>
    </lineage>
</organism>
<dbReference type="InterPro" id="IPR041916">
    <property type="entry name" value="Anti_sigma_zinc_sf"/>
</dbReference>
<dbReference type="RefSeq" id="WP_267561333.1">
    <property type="nucleotide sequence ID" value="NZ_JAPNTZ010000002.1"/>
</dbReference>
<gene>
    <name evidence="5" type="ORF">OWR29_05170</name>
</gene>
<protein>
    <submittedName>
        <fullName evidence="5">Zf-HC2 domain-containing protein</fullName>
    </submittedName>
</protein>
<keyword evidence="3" id="KW-1133">Transmembrane helix</keyword>
<feature type="domain" description="Putative zinc-finger" evidence="4">
    <location>
        <begin position="10"/>
        <end position="36"/>
    </location>
</feature>
<dbReference type="Pfam" id="PF13490">
    <property type="entry name" value="zf-HC2"/>
    <property type="match status" value="1"/>
</dbReference>
<evidence type="ECO:0000256" key="2">
    <source>
        <dbReference type="ARBA" id="ARBA00023163"/>
    </source>
</evidence>
<evidence type="ECO:0000256" key="1">
    <source>
        <dbReference type="ARBA" id="ARBA00023015"/>
    </source>
</evidence>
<comment type="caution">
    <text evidence="5">The sequence shown here is derived from an EMBL/GenBank/DDBJ whole genome shotgun (WGS) entry which is preliminary data.</text>
</comment>
<accession>A0ABT4AU79</accession>
<evidence type="ECO:0000259" key="4">
    <source>
        <dbReference type="Pfam" id="PF13490"/>
    </source>
</evidence>
<keyword evidence="1" id="KW-0805">Transcription regulation</keyword>
<evidence type="ECO:0000256" key="3">
    <source>
        <dbReference type="SAM" id="Phobius"/>
    </source>
</evidence>
<dbReference type="InterPro" id="IPR027383">
    <property type="entry name" value="Znf_put"/>
</dbReference>
<sequence>MHCEHEHDDGAYVLGALSPAERAAYESHLATCSFCREAVADISALPDVLSRLDAKEFAKLLDPTLTSGSGHPGAELRDWATSEWATLNPDAKRGKKKRKTFSVRVLSTAAAAVLVALIGVGLFAWTRDNAAPAAPPAGPAIAMTAVQKSSPVKASVRLTSTPGGTKIDLVCSYSSAASRPYTFRLVAYGPDEQTEQLGSWQAAPGAEFTMPGVTHFGPGSLSRLELVQFDGKALLAYDVP</sequence>
<dbReference type="EMBL" id="JAPNTZ010000002">
    <property type="protein sequence ID" value="MCY1137382.1"/>
    <property type="molecule type" value="Genomic_DNA"/>
</dbReference>
<reference evidence="5" key="1">
    <citation type="submission" date="2022-11" db="EMBL/GenBank/DDBJ databases">
        <authorList>
            <person name="Somphong A."/>
            <person name="Phongsopitanun W."/>
        </authorList>
    </citation>
    <scope>NUCLEOTIDE SEQUENCE</scope>
    <source>
        <strain evidence="5">Pm04-4</strain>
    </source>
</reference>
<evidence type="ECO:0000313" key="5">
    <source>
        <dbReference type="EMBL" id="MCY1137382.1"/>
    </source>
</evidence>
<keyword evidence="2" id="KW-0804">Transcription</keyword>
<name>A0ABT4AU79_9ACTN</name>
<keyword evidence="3" id="KW-0812">Transmembrane</keyword>